<organism evidence="2 3">
    <name type="scientific">Demequina lutea</name>
    <dbReference type="NCBI Taxonomy" id="431489"/>
    <lineage>
        <taxon>Bacteria</taxon>
        <taxon>Bacillati</taxon>
        <taxon>Actinomycetota</taxon>
        <taxon>Actinomycetes</taxon>
        <taxon>Micrococcales</taxon>
        <taxon>Demequinaceae</taxon>
        <taxon>Demequina</taxon>
    </lineage>
</organism>
<feature type="transmembrane region" description="Helical" evidence="1">
    <location>
        <begin position="96"/>
        <end position="114"/>
    </location>
</feature>
<evidence type="ECO:0000313" key="2">
    <source>
        <dbReference type="EMBL" id="NYI41253.1"/>
    </source>
</evidence>
<protein>
    <submittedName>
        <fullName evidence="2">Putative membrane protein SirB2</fullName>
    </submittedName>
</protein>
<dbReference type="AlphaFoldDB" id="A0A7Y9ZB15"/>
<dbReference type="EMBL" id="JACBZO010000001">
    <property type="protein sequence ID" value="NYI41253.1"/>
    <property type="molecule type" value="Genomic_DNA"/>
</dbReference>
<evidence type="ECO:0000256" key="1">
    <source>
        <dbReference type="SAM" id="Phobius"/>
    </source>
</evidence>
<comment type="caution">
    <text evidence="2">The sequence shown here is derived from an EMBL/GenBank/DDBJ whole genome shotgun (WGS) entry which is preliminary data.</text>
</comment>
<proteinExistence type="predicted"/>
<keyword evidence="3" id="KW-1185">Reference proteome</keyword>
<keyword evidence="1" id="KW-0472">Membrane</keyword>
<feature type="transmembrane region" description="Helical" evidence="1">
    <location>
        <begin position="67"/>
        <end position="84"/>
    </location>
</feature>
<dbReference type="RefSeq" id="WP_062075053.1">
    <property type="nucleotide sequence ID" value="NZ_BBRC01000005.1"/>
</dbReference>
<reference evidence="2 3" key="1">
    <citation type="submission" date="2020-07" db="EMBL/GenBank/DDBJ databases">
        <title>Sequencing the genomes of 1000 actinobacteria strains.</title>
        <authorList>
            <person name="Klenk H.-P."/>
        </authorList>
    </citation>
    <scope>NUCLEOTIDE SEQUENCE [LARGE SCALE GENOMIC DNA]</scope>
    <source>
        <strain evidence="2 3">DSM 19970</strain>
    </source>
</reference>
<feature type="transmembrane region" description="Helical" evidence="1">
    <location>
        <begin position="6"/>
        <end position="25"/>
    </location>
</feature>
<gene>
    <name evidence="2" type="ORF">BKA03_001372</name>
</gene>
<keyword evidence="1" id="KW-0812">Transmembrane</keyword>
<evidence type="ECO:0000313" key="3">
    <source>
        <dbReference type="Proteomes" id="UP000547973"/>
    </source>
</evidence>
<dbReference type="Proteomes" id="UP000547973">
    <property type="component" value="Unassembled WGS sequence"/>
</dbReference>
<name>A0A7Y9ZB15_9MICO</name>
<sequence length="115" mass="11873">MHALETTFLILHLLGLAAILGGSLEQWRTSAKLTSPVTLWGARAQLLTGLALAGIVSSSSSDGAPSAGWLAVKLLVALAIVAVSEMNAKKAKIAHSARLIVALTTVNVIVAVAWH</sequence>
<accession>A0A7Y9ZB15</accession>
<keyword evidence="1" id="KW-1133">Transmembrane helix</keyword>